<evidence type="ECO:0000256" key="1">
    <source>
        <dbReference type="ARBA" id="ARBA00022857"/>
    </source>
</evidence>
<keyword evidence="2" id="KW-0560">Oxidoreductase</keyword>
<evidence type="ECO:0000259" key="3">
    <source>
        <dbReference type="SMART" id="SM00829"/>
    </source>
</evidence>
<dbReference type="Pfam" id="PF08240">
    <property type="entry name" value="ADH_N"/>
    <property type="match status" value="1"/>
</dbReference>
<dbReference type="SUPFAM" id="SSF50129">
    <property type="entry name" value="GroES-like"/>
    <property type="match status" value="1"/>
</dbReference>
<dbReference type="InterPro" id="IPR020843">
    <property type="entry name" value="ER"/>
</dbReference>
<dbReference type="KEGG" id="rub:GBA63_07800"/>
<dbReference type="GO" id="GO:0070402">
    <property type="term" value="F:NADPH binding"/>
    <property type="evidence" value="ECO:0007669"/>
    <property type="project" value="TreeGrafter"/>
</dbReference>
<reference evidence="4 5" key="1">
    <citation type="submission" date="2019-10" db="EMBL/GenBank/DDBJ databases">
        <title>Rubrobacter sp nov SCSIO 52090 isolated from a deep-sea sediment in the South China Sea.</title>
        <authorList>
            <person name="Chen R.W."/>
        </authorList>
    </citation>
    <scope>NUCLEOTIDE SEQUENCE [LARGE SCALE GENOMIC DNA]</scope>
    <source>
        <strain evidence="4 5">SCSIO 52909</strain>
    </source>
</reference>
<dbReference type="AlphaFoldDB" id="A0A6G8Q7V1"/>
<keyword evidence="1" id="KW-0521">NADP</keyword>
<evidence type="ECO:0000313" key="4">
    <source>
        <dbReference type="EMBL" id="QIN82555.1"/>
    </source>
</evidence>
<dbReference type="SMART" id="SM00829">
    <property type="entry name" value="PKS_ER"/>
    <property type="match status" value="1"/>
</dbReference>
<dbReference type="CDD" id="cd08270">
    <property type="entry name" value="MDR4"/>
    <property type="match status" value="1"/>
</dbReference>
<dbReference type="Proteomes" id="UP000501452">
    <property type="component" value="Chromosome"/>
</dbReference>
<name>A0A6G8Q7V1_9ACTN</name>
<dbReference type="Pfam" id="PF00107">
    <property type="entry name" value="ADH_zinc_N"/>
    <property type="match status" value="1"/>
</dbReference>
<dbReference type="InterPro" id="IPR036291">
    <property type="entry name" value="NAD(P)-bd_dom_sf"/>
</dbReference>
<dbReference type="PANTHER" id="PTHR48106">
    <property type="entry name" value="QUINONE OXIDOREDUCTASE PIG3-RELATED"/>
    <property type="match status" value="1"/>
</dbReference>
<protein>
    <submittedName>
        <fullName evidence="4">Zinc-binding dehydrogenase</fullName>
    </submittedName>
</protein>
<dbReference type="Gene3D" id="3.90.180.10">
    <property type="entry name" value="Medium-chain alcohol dehydrogenases, catalytic domain"/>
    <property type="match status" value="1"/>
</dbReference>
<feature type="domain" description="Enoyl reductase (ER)" evidence="3">
    <location>
        <begin position="9"/>
        <end position="308"/>
    </location>
</feature>
<keyword evidence="5" id="KW-1185">Reference proteome</keyword>
<dbReference type="InterPro" id="IPR013149">
    <property type="entry name" value="ADH-like_C"/>
</dbReference>
<accession>A0A6G8Q7V1</accession>
<gene>
    <name evidence="4" type="ORF">GBA63_07800</name>
</gene>
<dbReference type="InterPro" id="IPR013154">
    <property type="entry name" value="ADH-like_N"/>
</dbReference>
<sequence length="312" mass="31638">MRAVIVNESATARLGLGEVEEPEPTPSEALVRVFAVSLNRGEVRRSQTAEPGFRPGWDLAGIVERAAADGTGPPEGARVVGLLGSGAWAERAVVPTGALAELPDGVSFGQAATLPVAGLTALYALEKGDGLLGRNVLVTGASGGVGLFALGLASLGGARPVALVRREEHAGLVREAGAAEVAVGEGAAAAGRFGPFDLILDSLGGGPLGEAMGMISPRGTCVAFGPSAGAEATFDVSAFYLSGGASLYGFILFHEVLAKPASDGLARLTKLVAEGRLAPRISVEEPWTEVGPVARRLLDRGYPGKAVLRVEG</sequence>
<dbReference type="PANTHER" id="PTHR48106:SF18">
    <property type="entry name" value="QUINONE OXIDOREDUCTASE PIG3"/>
    <property type="match status" value="1"/>
</dbReference>
<dbReference type="EMBL" id="CP045119">
    <property type="protein sequence ID" value="QIN82555.1"/>
    <property type="molecule type" value="Genomic_DNA"/>
</dbReference>
<evidence type="ECO:0000256" key="2">
    <source>
        <dbReference type="ARBA" id="ARBA00023002"/>
    </source>
</evidence>
<organism evidence="4 5">
    <name type="scientific">Rubrobacter tropicus</name>
    <dbReference type="NCBI Taxonomy" id="2653851"/>
    <lineage>
        <taxon>Bacteria</taxon>
        <taxon>Bacillati</taxon>
        <taxon>Actinomycetota</taxon>
        <taxon>Rubrobacteria</taxon>
        <taxon>Rubrobacterales</taxon>
        <taxon>Rubrobacteraceae</taxon>
        <taxon>Rubrobacter</taxon>
    </lineage>
</organism>
<evidence type="ECO:0000313" key="5">
    <source>
        <dbReference type="Proteomes" id="UP000501452"/>
    </source>
</evidence>
<dbReference type="InterPro" id="IPR011032">
    <property type="entry name" value="GroES-like_sf"/>
</dbReference>
<dbReference type="Gene3D" id="3.40.50.720">
    <property type="entry name" value="NAD(P)-binding Rossmann-like Domain"/>
    <property type="match status" value="1"/>
</dbReference>
<dbReference type="GO" id="GO:0016651">
    <property type="term" value="F:oxidoreductase activity, acting on NAD(P)H"/>
    <property type="evidence" value="ECO:0007669"/>
    <property type="project" value="TreeGrafter"/>
</dbReference>
<dbReference type="SUPFAM" id="SSF51735">
    <property type="entry name" value="NAD(P)-binding Rossmann-fold domains"/>
    <property type="match status" value="1"/>
</dbReference>
<proteinExistence type="predicted"/>